<dbReference type="InterPro" id="IPR005746">
    <property type="entry name" value="Thioredoxin"/>
</dbReference>
<protein>
    <recommendedName>
        <fullName evidence="2 7">Thioredoxin</fullName>
    </recommendedName>
</protein>
<dbReference type="InterPro" id="IPR036249">
    <property type="entry name" value="Thioredoxin-like_sf"/>
</dbReference>
<dbReference type="PANTHER" id="PTHR45663">
    <property type="entry name" value="GEO12009P1"/>
    <property type="match status" value="1"/>
</dbReference>
<feature type="site" description="Contributes to redox potential value" evidence="9">
    <location>
        <position position="34"/>
    </location>
</feature>
<dbReference type="FunFam" id="3.40.30.10:FF:000001">
    <property type="entry name" value="Thioredoxin"/>
    <property type="match status" value="1"/>
</dbReference>
<proteinExistence type="inferred from homology"/>
<evidence type="ECO:0000259" key="11">
    <source>
        <dbReference type="PROSITE" id="PS51352"/>
    </source>
</evidence>
<comment type="similarity">
    <text evidence="1 8">Belongs to the thioredoxin family.</text>
</comment>
<feature type="disulfide bond" description="Redox-active" evidence="10">
    <location>
        <begin position="32"/>
        <end position="35"/>
    </location>
</feature>
<evidence type="ECO:0000256" key="7">
    <source>
        <dbReference type="NCBIfam" id="TIGR01068"/>
    </source>
</evidence>
<dbReference type="EMBL" id="FPIP01000011">
    <property type="protein sequence ID" value="SFW52232.1"/>
    <property type="molecule type" value="Genomic_DNA"/>
</dbReference>
<dbReference type="Gene3D" id="3.40.30.10">
    <property type="entry name" value="Glutaredoxin"/>
    <property type="match status" value="1"/>
</dbReference>
<feature type="active site" description="Nucleophile" evidence="9">
    <location>
        <position position="32"/>
    </location>
</feature>
<evidence type="ECO:0000256" key="10">
    <source>
        <dbReference type="PIRSR" id="PIRSR000077-4"/>
    </source>
</evidence>
<keyword evidence="6 10" id="KW-0676">Redox-active center</keyword>
<dbReference type="SUPFAM" id="SSF52833">
    <property type="entry name" value="Thioredoxin-like"/>
    <property type="match status" value="1"/>
</dbReference>
<dbReference type="CDD" id="cd02947">
    <property type="entry name" value="TRX_family"/>
    <property type="match status" value="1"/>
</dbReference>
<evidence type="ECO:0000256" key="8">
    <source>
        <dbReference type="PIRNR" id="PIRNR000077"/>
    </source>
</evidence>
<feature type="site" description="Contributes to redox potential value" evidence="9">
    <location>
        <position position="33"/>
    </location>
</feature>
<feature type="site" description="Deprotonates C-terminal active site Cys" evidence="9">
    <location>
        <position position="26"/>
    </location>
</feature>
<dbReference type="RefSeq" id="WP_072301280.1">
    <property type="nucleotide sequence ID" value="NZ_CACVNT010000027.1"/>
</dbReference>
<evidence type="ECO:0000256" key="5">
    <source>
        <dbReference type="ARBA" id="ARBA00023157"/>
    </source>
</evidence>
<gene>
    <name evidence="12" type="ORF">SAMN02910280_0232</name>
</gene>
<evidence type="ECO:0000256" key="3">
    <source>
        <dbReference type="ARBA" id="ARBA00022448"/>
    </source>
</evidence>
<evidence type="ECO:0000256" key="1">
    <source>
        <dbReference type="ARBA" id="ARBA00008987"/>
    </source>
</evidence>
<keyword evidence="5 10" id="KW-1015">Disulfide bond</keyword>
<dbReference type="PIRSF" id="PIRSF000077">
    <property type="entry name" value="Thioredoxin"/>
    <property type="match status" value="1"/>
</dbReference>
<feature type="active site" description="Nucleophile" evidence="9">
    <location>
        <position position="35"/>
    </location>
</feature>
<sequence>MREVVITKENFQREVLLYKDTPVLLDFWAMWCSPCMKMGPIVELVADKYADRIKVGKVNVDEQPELASAFRVDSIPLLVVLKDGQIVNQAVGMRGEEDIVALFENVK</sequence>
<dbReference type="GO" id="GO:0045454">
    <property type="term" value="P:cell redox homeostasis"/>
    <property type="evidence" value="ECO:0007669"/>
    <property type="project" value="TreeGrafter"/>
</dbReference>
<evidence type="ECO:0000313" key="13">
    <source>
        <dbReference type="Proteomes" id="UP000183461"/>
    </source>
</evidence>
<keyword evidence="3" id="KW-0813">Transport</keyword>
<dbReference type="PROSITE" id="PS51352">
    <property type="entry name" value="THIOREDOXIN_2"/>
    <property type="match status" value="1"/>
</dbReference>
<evidence type="ECO:0000313" key="12">
    <source>
        <dbReference type="EMBL" id="SFW52232.1"/>
    </source>
</evidence>
<accession>A0A1K1PX78</accession>
<name>A0A1K1PX78_RUMFL</name>
<dbReference type="PANTHER" id="PTHR45663:SF11">
    <property type="entry name" value="GEO12009P1"/>
    <property type="match status" value="1"/>
</dbReference>
<dbReference type="InterPro" id="IPR013766">
    <property type="entry name" value="Thioredoxin_domain"/>
</dbReference>
<dbReference type="NCBIfam" id="TIGR01068">
    <property type="entry name" value="thioredoxin"/>
    <property type="match status" value="1"/>
</dbReference>
<evidence type="ECO:0000256" key="9">
    <source>
        <dbReference type="PIRSR" id="PIRSR000077-1"/>
    </source>
</evidence>
<evidence type="ECO:0000256" key="4">
    <source>
        <dbReference type="ARBA" id="ARBA00022982"/>
    </source>
</evidence>
<dbReference type="GO" id="GO:0005829">
    <property type="term" value="C:cytosol"/>
    <property type="evidence" value="ECO:0007669"/>
    <property type="project" value="TreeGrafter"/>
</dbReference>
<reference evidence="12 13" key="1">
    <citation type="submission" date="2016-11" db="EMBL/GenBank/DDBJ databases">
        <authorList>
            <person name="Jaros S."/>
            <person name="Januszkiewicz K."/>
            <person name="Wedrychowicz H."/>
        </authorList>
    </citation>
    <scope>NUCLEOTIDE SEQUENCE [LARGE SCALE GENOMIC DNA]</scope>
    <source>
        <strain evidence="12 13">YL228</strain>
    </source>
</reference>
<organism evidence="12 13">
    <name type="scientific">Ruminococcus flavefaciens</name>
    <dbReference type="NCBI Taxonomy" id="1265"/>
    <lineage>
        <taxon>Bacteria</taxon>
        <taxon>Bacillati</taxon>
        <taxon>Bacillota</taxon>
        <taxon>Clostridia</taxon>
        <taxon>Eubacteriales</taxon>
        <taxon>Oscillospiraceae</taxon>
        <taxon>Ruminococcus</taxon>
    </lineage>
</organism>
<feature type="domain" description="Thioredoxin" evidence="11">
    <location>
        <begin position="1"/>
        <end position="107"/>
    </location>
</feature>
<evidence type="ECO:0000256" key="2">
    <source>
        <dbReference type="ARBA" id="ARBA00020570"/>
    </source>
</evidence>
<dbReference type="Proteomes" id="UP000183461">
    <property type="component" value="Unassembled WGS sequence"/>
</dbReference>
<evidence type="ECO:0000256" key="6">
    <source>
        <dbReference type="ARBA" id="ARBA00023284"/>
    </source>
</evidence>
<dbReference type="AlphaFoldDB" id="A0A1K1PX78"/>
<keyword evidence="4" id="KW-0249">Electron transport</keyword>
<dbReference type="Pfam" id="PF00085">
    <property type="entry name" value="Thioredoxin"/>
    <property type="match status" value="1"/>
</dbReference>
<dbReference type="GO" id="GO:0015035">
    <property type="term" value="F:protein-disulfide reductase activity"/>
    <property type="evidence" value="ECO:0007669"/>
    <property type="project" value="UniProtKB-UniRule"/>
</dbReference>